<dbReference type="SUPFAM" id="SSF55048">
    <property type="entry name" value="Probable ACP-binding domain of malonyl-CoA ACP transacylase"/>
    <property type="match status" value="1"/>
</dbReference>
<dbReference type="Gene3D" id="3.40.47.10">
    <property type="match status" value="1"/>
</dbReference>
<dbReference type="InterPro" id="IPR013968">
    <property type="entry name" value="PKS_KR"/>
</dbReference>
<evidence type="ECO:0000256" key="4">
    <source>
        <dbReference type="ARBA" id="ARBA00023002"/>
    </source>
</evidence>
<dbReference type="Gene3D" id="1.10.1200.10">
    <property type="entry name" value="ACP-like"/>
    <property type="match status" value="1"/>
</dbReference>
<dbReference type="InterPro" id="IPR032821">
    <property type="entry name" value="PKS_assoc"/>
</dbReference>
<dbReference type="InterPro" id="IPR016035">
    <property type="entry name" value="Acyl_Trfase/lysoPLipase"/>
</dbReference>
<dbReference type="Gene3D" id="3.90.180.10">
    <property type="entry name" value="Medium-chain alcohol dehydrogenases, catalytic domain"/>
    <property type="match status" value="1"/>
</dbReference>
<dbReference type="SUPFAM" id="SSF51735">
    <property type="entry name" value="NAD(P)-binding Rossmann-fold domains"/>
    <property type="match status" value="3"/>
</dbReference>
<dbReference type="SMART" id="SM00823">
    <property type="entry name" value="PKS_PP"/>
    <property type="match status" value="1"/>
</dbReference>
<dbReference type="SUPFAM" id="SSF50129">
    <property type="entry name" value="GroES-like"/>
    <property type="match status" value="1"/>
</dbReference>
<feature type="region of interest" description="N-terminal hotdog fold" evidence="6">
    <location>
        <begin position="1000"/>
        <end position="1142"/>
    </location>
</feature>
<protein>
    <submittedName>
        <fullName evidence="10">Polyketide synthase</fullName>
    </submittedName>
</protein>
<organism evidence="10 11">
    <name type="scientific">Cordyceps javanica</name>
    <dbReference type="NCBI Taxonomy" id="43265"/>
    <lineage>
        <taxon>Eukaryota</taxon>
        <taxon>Fungi</taxon>
        <taxon>Dikarya</taxon>
        <taxon>Ascomycota</taxon>
        <taxon>Pezizomycotina</taxon>
        <taxon>Sordariomycetes</taxon>
        <taxon>Hypocreomycetidae</taxon>
        <taxon>Hypocreales</taxon>
        <taxon>Cordycipitaceae</taxon>
        <taxon>Cordyceps</taxon>
    </lineage>
</organism>
<keyword evidence="5" id="KW-0511">Multifunctional enzyme</keyword>
<dbReference type="InterPro" id="IPR014031">
    <property type="entry name" value="Ketoacyl_synth_C"/>
</dbReference>
<dbReference type="InterPro" id="IPR049900">
    <property type="entry name" value="PKS_mFAS_DH"/>
</dbReference>
<dbReference type="PROSITE" id="PS52019">
    <property type="entry name" value="PKS_MFAS_DH"/>
    <property type="match status" value="1"/>
</dbReference>
<dbReference type="GO" id="GO:0004312">
    <property type="term" value="F:fatty acid synthase activity"/>
    <property type="evidence" value="ECO:0007669"/>
    <property type="project" value="TreeGrafter"/>
</dbReference>
<dbReference type="InterPro" id="IPR020841">
    <property type="entry name" value="PKS_Beta-ketoAc_synthase_dom"/>
</dbReference>
<dbReference type="PROSITE" id="PS52004">
    <property type="entry name" value="KS3_2"/>
    <property type="match status" value="1"/>
</dbReference>
<dbReference type="EMBL" id="SPUK01000004">
    <property type="protein sequence ID" value="TQV97789.1"/>
    <property type="molecule type" value="Genomic_DNA"/>
</dbReference>
<dbReference type="Pfam" id="PF00698">
    <property type="entry name" value="Acyl_transf_1"/>
    <property type="match status" value="1"/>
</dbReference>
<keyword evidence="1" id="KW-0596">Phosphopantetheine</keyword>
<dbReference type="Pfam" id="PF21089">
    <property type="entry name" value="PKS_DH_N"/>
    <property type="match status" value="1"/>
</dbReference>
<dbReference type="PANTHER" id="PTHR43775:SF29">
    <property type="entry name" value="ASPERFURANONE POLYKETIDE SYNTHASE AFOG-RELATED"/>
    <property type="match status" value="1"/>
</dbReference>
<dbReference type="Pfam" id="PF16197">
    <property type="entry name" value="KAsynt_C_assoc"/>
    <property type="match status" value="1"/>
</dbReference>
<dbReference type="GO" id="GO:0006633">
    <property type="term" value="P:fatty acid biosynthetic process"/>
    <property type="evidence" value="ECO:0007669"/>
    <property type="project" value="InterPro"/>
</dbReference>
<dbReference type="InterPro" id="IPR016036">
    <property type="entry name" value="Malonyl_transacylase_ACP-bd"/>
</dbReference>
<dbReference type="InterPro" id="IPR042104">
    <property type="entry name" value="PKS_dehydratase_sf"/>
</dbReference>
<dbReference type="OrthoDB" id="329835at2759"/>
<dbReference type="InterPro" id="IPR036736">
    <property type="entry name" value="ACP-like_sf"/>
</dbReference>
<sequence length="2469" mass="264205">MGYQSSPNFKADNRCHDDPIVIVGAACRFAGEASSLDNLWNMMKESRTAHSKAPKDRWDADAWYHPDPDRKGSLNTTHGFFLEQDIAAFDAPFFTVNAKEAAGMDPAKRLLLEVAYETFENAGMPLEKIAGSKTGVYVGSMTSDYEVLSTREMYDEPHMAAAGSSEAMTANRVSWFFDLRGPSLTLDTACSSSLYALHLACQSLRLGETNMGLVAGVSVMLHPNFMQQLVAMHMLSPDGISHTFDDRANGYGRGEGVGALVVKRLSDALRDGDTIRAVIRGVGSNVDGKTPSVTMPSAEAQADLIREVYEQAGLPLQSTPYIELHGTGTPVGDPIELSAIAATFGAAALRDRPVYVGSIKPNVGHTEGCAGLAGVFKAVLSLERGVILPTAEVRTLNPKLRLDEWNVALPRGPLPWPADAPRRISVNSFGFGGANAHVILDGASQYLAERGLPRRHASDVSLSDVRALSHNGVAGGGGHETEPRQKKKEKKLLLFPLSSRDEAGVARTAKILGAYLETRKDEHDPGYLPSVAHTLSFRRSELEHRSFVVADSVGDLAHKLAMPSSSMPRAARRSARHNRVAFVFTGQGAQWAGMGRQLHGQFDAFTRSIARSGACLAALGCSFSLEEELRRTELSRIETAELSQPVCTAVQLALVDLLRDWQVLPGAVVGHSSGEIAAAYAARLITHEDAVKVAYLRGVYSGVVSSSSRAGAMLAAGISESEAEEYLAAVPPGSAVVACVNSPKSVTLSGDADVVTRLEATISADGKFARKLRVMTAYHSPHMASVAESCLKAMQDAGVGRITMIGTEGDDATSSIPMFSSVTGEVIDPAELDPTYWIRNMCGTVRFSPAVTNLLAGNLSPSLKRRTAGRKPVVKWDALIEIGPHSALKAPLVQIMEGIDGKLPKQLPYTSLLVRKEDAVATALAAAGALWAAGVKVAMDRVNRNPIDDDAAAATAATAFEGAATRTVTDLPSYGWNHEKTFWHEAPATRQQRLQGRPRTDLLGAPVENQNPLEPRWRNHLRVRENPWVEDHKITGTILYPGAGMLIMVIEAVAEMTGGTGGTGGGDRAEVDGVEFKNVRFEKGLVIPQDGATETILRVQLPSQSSGASASAQHSFAIFSRIGDAPWVKNCHGRFRILYAEAGAGAGALGADEETTATLEWKRHIDKFHAAKQGSAVPVDVAKLYTRLHGVGMQYGPTFQNVTELQTVPGRELCYGAVRIPDTRSVMPLEYEFPHLIHPATLDAIFHLIVVAVAGGESLTEAAVPSMLERLYISFDLPRGPGREFVGYAERVHRRDGKLCADLVVSDGAWQKPKVTVQGLIMTRVSSDSADSAAPGQGAVARKTTTLDWKVDPVFFAQLSSTGLLSSVSTLRDWLELECHRSTELRVAVIGQTLTEQVVDELLPFLNGASSYRGISHLAVTEASSDSLQPWKTRTAVADTPISYETENEWAESSASYDIVIVGATRNEPSETLQSYKAKINASGRIVVVDSYMKAPIAHSVNGTNGVGLTNGHASADKDFVKLEFGGGASFQVYTERKQKVPIETEIIILVPSATAVSPGVGLISDQLDRCSVATRLVELKDAASLQHATVLCFLDGSFVNGWTREEFQFFQAMVSTASRICWVTNGAQMLQPSKRGLDANGVAGLLRVLRNEFPHVTLSHLDLSFDPNHAAEGDAKLVVDIFRQLTSPVAEGELPELELAEMDGNVLIPRVVEDSGMDLEVARSTGNAPPLLQELGRCGPLQLLKTRAKGIKSCWEAEEVIHDALAVDDVEVVVSEISIYPFASSSEVARKLLGSLVTGTVSGCGANVSSLQPGDEVVVLGLSNCKTTVRQHHSLVSKMPAKASHSAAKLWTELMVTYILEHVTHLGAGETILVPDADSLLGHAIIVRATKTFGAHVQAIVSTTEQKSRLLTRTGLGHDSVTVHSTEASSSLLFSHMLEKTCGTGVDVVVQTGQSLTLDEDAAVCLADLARVAIVLQPDHAASSIPALGGNVTWATIDPARILVEQPRTVAKLLGRRSEEISDLSEVDSEVTFSVAELDKAIEVAESGNSDNFVSISLVHGMGGAGPSVHVMPPAPQMPALDRNATYVLAGGLGSLGLRVAELMARSGATHLVFLSRSGGNRHNDKLSKLHTLGCETLVLACDVTSDESVRSMVTEVEKTGRPIKGLLQCAMVLQDSLFDKMSHEQWQVAFKPKVQGSWNLHCALPSDLTFFVMLSSVVSVIGNVAQANYAAGNSYMDALARYRRSLGMAGTSINAGLVADSDHTIDGTSMEDYLERFKHMASVSTTLAELDTAVAAAMRGTVGSNKGGDTSTSTSTSAQFVFCMTDSLEPTGVDFWAGDAKFVHRVRRARADSESGGDGGHEVSVAVVLAAATAREDCQAAIQDVLKKLLAPGMGVQPGEIDVERPLYELGVDSFKAVEVRNQIFRQLKCDVSVFEILSPNSLAYLADQLASRSPLVPSALAVPVDN</sequence>
<evidence type="ECO:0000259" key="8">
    <source>
        <dbReference type="PROSITE" id="PS52004"/>
    </source>
</evidence>
<comment type="caution">
    <text evidence="10">The sequence shown here is derived from an EMBL/GenBank/DDBJ whole genome shotgun (WGS) entry which is preliminary data.</text>
</comment>
<dbReference type="Pfam" id="PF08659">
    <property type="entry name" value="KR"/>
    <property type="match status" value="1"/>
</dbReference>
<dbReference type="InterPro" id="IPR014030">
    <property type="entry name" value="Ketoacyl_synth_N"/>
</dbReference>
<dbReference type="SMART" id="SM00822">
    <property type="entry name" value="PKS_KR"/>
    <property type="match status" value="1"/>
</dbReference>
<dbReference type="Gene3D" id="3.40.366.10">
    <property type="entry name" value="Malonyl-Coenzyme A Acyl Carrier Protein, domain 2"/>
    <property type="match status" value="1"/>
</dbReference>
<dbReference type="PROSITE" id="PS00606">
    <property type="entry name" value="KS3_1"/>
    <property type="match status" value="1"/>
</dbReference>
<dbReference type="SUPFAM" id="SSF53901">
    <property type="entry name" value="Thiolase-like"/>
    <property type="match status" value="1"/>
</dbReference>
<feature type="domain" description="Carrier" evidence="7">
    <location>
        <begin position="2374"/>
        <end position="2456"/>
    </location>
</feature>
<dbReference type="Gene3D" id="3.30.70.3290">
    <property type="match status" value="1"/>
</dbReference>
<reference evidence="10 11" key="1">
    <citation type="journal article" date="2019" name="Appl. Microbiol. Biotechnol.">
        <title>Genome sequence of Isaria javanica and comparative genome analysis insights into family S53 peptidase evolution in fungal entomopathogens.</title>
        <authorList>
            <person name="Lin R."/>
            <person name="Zhang X."/>
            <person name="Xin B."/>
            <person name="Zou M."/>
            <person name="Gao Y."/>
            <person name="Qin F."/>
            <person name="Hu Q."/>
            <person name="Xie B."/>
            <person name="Cheng X."/>
        </authorList>
    </citation>
    <scope>NUCLEOTIDE SEQUENCE [LARGE SCALE GENOMIC DNA]</scope>
    <source>
        <strain evidence="10 11">IJ1G</strain>
    </source>
</reference>
<dbReference type="InterPro" id="IPR049551">
    <property type="entry name" value="PKS_DH_C"/>
</dbReference>
<dbReference type="InterPro" id="IPR011032">
    <property type="entry name" value="GroES-like_sf"/>
</dbReference>
<dbReference type="InterPro" id="IPR014043">
    <property type="entry name" value="Acyl_transferase_dom"/>
</dbReference>
<proteinExistence type="predicted"/>
<dbReference type="Pfam" id="PF14765">
    <property type="entry name" value="PS-DH"/>
    <property type="match status" value="1"/>
</dbReference>
<feature type="active site" description="Proton donor; for dehydratase activity" evidence="6">
    <location>
        <position position="1243"/>
    </location>
</feature>
<evidence type="ECO:0000256" key="6">
    <source>
        <dbReference type="PROSITE-ProRule" id="PRU01363"/>
    </source>
</evidence>
<dbReference type="SMART" id="SM00827">
    <property type="entry name" value="PKS_AT"/>
    <property type="match status" value="1"/>
</dbReference>
<dbReference type="InterPro" id="IPR009081">
    <property type="entry name" value="PP-bd_ACP"/>
</dbReference>
<evidence type="ECO:0000313" key="10">
    <source>
        <dbReference type="EMBL" id="TQV97789.1"/>
    </source>
</evidence>
<evidence type="ECO:0000259" key="7">
    <source>
        <dbReference type="PROSITE" id="PS50075"/>
    </source>
</evidence>
<dbReference type="STRING" id="43265.A0A545W4Y2"/>
<evidence type="ECO:0000313" key="11">
    <source>
        <dbReference type="Proteomes" id="UP000315783"/>
    </source>
</evidence>
<dbReference type="InterPro" id="IPR001227">
    <property type="entry name" value="Ac_transferase_dom_sf"/>
</dbReference>
<evidence type="ECO:0000259" key="9">
    <source>
        <dbReference type="PROSITE" id="PS52019"/>
    </source>
</evidence>
<dbReference type="InterPro" id="IPR020807">
    <property type="entry name" value="PKS_DH"/>
</dbReference>
<dbReference type="PROSITE" id="PS50075">
    <property type="entry name" value="CARRIER"/>
    <property type="match status" value="1"/>
</dbReference>
<dbReference type="CDD" id="cd00833">
    <property type="entry name" value="PKS"/>
    <property type="match status" value="1"/>
</dbReference>
<dbReference type="GO" id="GO:0044550">
    <property type="term" value="P:secondary metabolite biosynthetic process"/>
    <property type="evidence" value="ECO:0007669"/>
    <property type="project" value="TreeGrafter"/>
</dbReference>
<feature type="domain" description="Ketosynthase family 3 (KS3)" evidence="8">
    <location>
        <begin position="17"/>
        <end position="442"/>
    </location>
</feature>
<dbReference type="InterPro" id="IPR050091">
    <property type="entry name" value="PKS_NRPS_Biosynth_Enz"/>
</dbReference>
<keyword evidence="11" id="KW-1185">Reference proteome</keyword>
<evidence type="ECO:0000256" key="3">
    <source>
        <dbReference type="ARBA" id="ARBA00022679"/>
    </source>
</evidence>
<dbReference type="Gene3D" id="3.10.129.110">
    <property type="entry name" value="Polyketide synthase dehydratase"/>
    <property type="match status" value="1"/>
</dbReference>
<dbReference type="SUPFAM" id="SSF52151">
    <property type="entry name" value="FabD/lysophospholipase-like"/>
    <property type="match status" value="1"/>
</dbReference>
<evidence type="ECO:0000256" key="2">
    <source>
        <dbReference type="ARBA" id="ARBA00022553"/>
    </source>
</evidence>
<dbReference type="SMART" id="SM00826">
    <property type="entry name" value="PKS_DH"/>
    <property type="match status" value="1"/>
</dbReference>
<dbReference type="GO" id="GO:0016491">
    <property type="term" value="F:oxidoreductase activity"/>
    <property type="evidence" value="ECO:0007669"/>
    <property type="project" value="UniProtKB-KW"/>
</dbReference>
<accession>A0A545W4Y2</accession>
<dbReference type="InterPro" id="IPR020843">
    <property type="entry name" value="ER"/>
</dbReference>
<feature type="active site" description="Proton acceptor; for dehydratase activity" evidence="6">
    <location>
        <position position="1032"/>
    </location>
</feature>
<dbReference type="PANTHER" id="PTHR43775">
    <property type="entry name" value="FATTY ACID SYNTHASE"/>
    <property type="match status" value="1"/>
</dbReference>
<feature type="region of interest" description="C-terminal hotdog fold" evidence="6">
    <location>
        <begin position="1176"/>
        <end position="1331"/>
    </location>
</feature>
<dbReference type="SMART" id="SM00825">
    <property type="entry name" value="PKS_KS"/>
    <property type="match status" value="1"/>
</dbReference>
<name>A0A545W4Y2_9HYPO</name>
<dbReference type="InterPro" id="IPR018201">
    <property type="entry name" value="Ketoacyl_synth_AS"/>
</dbReference>
<dbReference type="Pfam" id="PF00550">
    <property type="entry name" value="PP-binding"/>
    <property type="match status" value="1"/>
</dbReference>
<keyword evidence="4" id="KW-0560">Oxidoreductase</keyword>
<dbReference type="InterPro" id="IPR020806">
    <property type="entry name" value="PKS_PP-bd"/>
</dbReference>
<evidence type="ECO:0000256" key="5">
    <source>
        <dbReference type="ARBA" id="ARBA00023268"/>
    </source>
</evidence>
<dbReference type="Gene3D" id="3.40.50.720">
    <property type="entry name" value="NAD(P)-binding Rossmann-like Domain"/>
    <property type="match status" value="3"/>
</dbReference>
<dbReference type="SUPFAM" id="SSF47336">
    <property type="entry name" value="ACP-like"/>
    <property type="match status" value="1"/>
</dbReference>
<dbReference type="InterPro" id="IPR036291">
    <property type="entry name" value="NAD(P)-bd_dom_sf"/>
</dbReference>
<dbReference type="InterPro" id="IPR049552">
    <property type="entry name" value="PKS_DH_N"/>
</dbReference>
<dbReference type="Pfam" id="PF00109">
    <property type="entry name" value="ketoacyl-synt"/>
    <property type="match status" value="1"/>
</dbReference>
<gene>
    <name evidence="10" type="ORF">IF1G_03532</name>
</gene>
<dbReference type="GO" id="GO:0004315">
    <property type="term" value="F:3-oxoacyl-[acyl-carrier-protein] synthase activity"/>
    <property type="evidence" value="ECO:0007669"/>
    <property type="project" value="InterPro"/>
</dbReference>
<dbReference type="InterPro" id="IPR057326">
    <property type="entry name" value="KR_dom"/>
</dbReference>
<keyword evidence="3" id="KW-0808">Transferase</keyword>
<dbReference type="InterPro" id="IPR016039">
    <property type="entry name" value="Thiolase-like"/>
</dbReference>
<dbReference type="Pfam" id="PF02801">
    <property type="entry name" value="Ketoacyl-synt_C"/>
    <property type="match status" value="1"/>
</dbReference>
<dbReference type="Proteomes" id="UP000315783">
    <property type="component" value="Unassembled WGS sequence"/>
</dbReference>
<feature type="domain" description="PKS/mFAS DH" evidence="9">
    <location>
        <begin position="1000"/>
        <end position="1331"/>
    </location>
</feature>
<evidence type="ECO:0000256" key="1">
    <source>
        <dbReference type="ARBA" id="ARBA00022450"/>
    </source>
</evidence>
<dbReference type="SMART" id="SM00829">
    <property type="entry name" value="PKS_ER"/>
    <property type="match status" value="1"/>
</dbReference>
<keyword evidence="2" id="KW-0597">Phosphoprotein</keyword>
<dbReference type="GO" id="GO:0031177">
    <property type="term" value="F:phosphopantetheine binding"/>
    <property type="evidence" value="ECO:0007669"/>
    <property type="project" value="InterPro"/>
</dbReference>